<dbReference type="Proteomes" id="UP001054857">
    <property type="component" value="Unassembled WGS sequence"/>
</dbReference>
<dbReference type="GO" id="GO:0019752">
    <property type="term" value="P:carboxylic acid metabolic process"/>
    <property type="evidence" value="ECO:0007669"/>
    <property type="project" value="UniProtKB-ARBA"/>
</dbReference>
<dbReference type="GO" id="GO:0004029">
    <property type="term" value="F:aldehyde dehydrogenase (NAD+) activity"/>
    <property type="evidence" value="ECO:0007669"/>
    <property type="project" value="UniProtKB-ARBA"/>
</dbReference>
<dbReference type="InterPro" id="IPR029510">
    <property type="entry name" value="Ald_DH_CS_GLU"/>
</dbReference>
<accession>A0AAD3HU33</accession>
<proteinExistence type="inferred from homology"/>
<protein>
    <recommendedName>
        <fullName evidence="6">Aldehyde dehydrogenase domain-containing protein</fullName>
    </recommendedName>
</protein>
<evidence type="ECO:0000256" key="4">
    <source>
        <dbReference type="PROSITE-ProRule" id="PRU10007"/>
    </source>
</evidence>
<dbReference type="PROSITE" id="PS00687">
    <property type="entry name" value="ALDEHYDE_DEHYDR_GLU"/>
    <property type="match status" value="1"/>
</dbReference>
<dbReference type="PANTHER" id="PTHR11699">
    <property type="entry name" value="ALDEHYDE DEHYDROGENASE-RELATED"/>
    <property type="match status" value="1"/>
</dbReference>
<dbReference type="FunFam" id="3.40.605.10:FF:000026">
    <property type="entry name" value="Aldehyde dehydrogenase, putative"/>
    <property type="match status" value="1"/>
</dbReference>
<organism evidence="7 8">
    <name type="scientific">Astrephomene gubernaculifera</name>
    <dbReference type="NCBI Taxonomy" id="47775"/>
    <lineage>
        <taxon>Eukaryota</taxon>
        <taxon>Viridiplantae</taxon>
        <taxon>Chlorophyta</taxon>
        <taxon>core chlorophytes</taxon>
        <taxon>Chlorophyceae</taxon>
        <taxon>CS clade</taxon>
        <taxon>Chlamydomonadales</taxon>
        <taxon>Astrephomenaceae</taxon>
        <taxon>Astrephomene</taxon>
    </lineage>
</organism>
<dbReference type="InterPro" id="IPR015590">
    <property type="entry name" value="Aldehyde_DH_dom"/>
</dbReference>
<evidence type="ECO:0000313" key="7">
    <source>
        <dbReference type="EMBL" id="GFR53001.1"/>
    </source>
</evidence>
<evidence type="ECO:0000256" key="1">
    <source>
        <dbReference type="ARBA" id="ARBA00009986"/>
    </source>
</evidence>
<evidence type="ECO:0000313" key="8">
    <source>
        <dbReference type="Proteomes" id="UP001054857"/>
    </source>
</evidence>
<comment type="similarity">
    <text evidence="1 5">Belongs to the aldehyde dehydrogenase family.</text>
</comment>
<comment type="caution">
    <text evidence="7">The sequence shown here is derived from an EMBL/GenBank/DDBJ whole genome shotgun (WGS) entry which is preliminary data.</text>
</comment>
<reference evidence="7 8" key="1">
    <citation type="journal article" date="2021" name="Sci. Rep.">
        <title>Genome sequencing of the multicellular alga Astrephomene provides insights into convergent evolution of germ-soma differentiation.</title>
        <authorList>
            <person name="Yamashita S."/>
            <person name="Yamamoto K."/>
            <person name="Matsuzaki R."/>
            <person name="Suzuki S."/>
            <person name="Yamaguchi H."/>
            <person name="Hirooka S."/>
            <person name="Minakuchi Y."/>
            <person name="Miyagishima S."/>
            <person name="Kawachi M."/>
            <person name="Toyoda A."/>
            <person name="Nozaki H."/>
        </authorList>
    </citation>
    <scope>NUCLEOTIDE SEQUENCE [LARGE SCALE GENOMIC DNA]</scope>
    <source>
        <strain evidence="7 8">NIES-4017</strain>
    </source>
</reference>
<evidence type="ECO:0000256" key="2">
    <source>
        <dbReference type="ARBA" id="ARBA00023002"/>
    </source>
</evidence>
<keyword evidence="8" id="KW-1185">Reference proteome</keyword>
<dbReference type="FunFam" id="3.40.605.10:FF:000011">
    <property type="entry name" value="ALD5p Mitochondrial aldehyde dehydrogenase"/>
    <property type="match status" value="1"/>
</dbReference>
<dbReference type="SUPFAM" id="SSF53720">
    <property type="entry name" value="ALDH-like"/>
    <property type="match status" value="1"/>
</dbReference>
<dbReference type="InterPro" id="IPR016163">
    <property type="entry name" value="Ald_DH_C"/>
</dbReference>
<dbReference type="InterPro" id="IPR016162">
    <property type="entry name" value="Ald_DH_N"/>
</dbReference>
<gene>
    <name evidence="7" type="ORF">Agub_g15693</name>
</gene>
<dbReference type="PROSITE" id="PS00070">
    <property type="entry name" value="ALDEHYDE_DEHYDR_CYS"/>
    <property type="match status" value="1"/>
</dbReference>
<keyword evidence="3" id="KW-0520">NAD</keyword>
<evidence type="ECO:0000259" key="6">
    <source>
        <dbReference type="Pfam" id="PF00171"/>
    </source>
</evidence>
<dbReference type="EMBL" id="BMAR01000081">
    <property type="protein sequence ID" value="GFR53001.1"/>
    <property type="molecule type" value="Genomic_DNA"/>
</dbReference>
<feature type="domain" description="Aldehyde dehydrogenase" evidence="6">
    <location>
        <begin position="84"/>
        <end position="545"/>
    </location>
</feature>
<dbReference type="InterPro" id="IPR016161">
    <property type="entry name" value="Ald_DH/histidinol_DH"/>
</dbReference>
<dbReference type="InterPro" id="IPR016160">
    <property type="entry name" value="Ald_DH_CS_CYS"/>
</dbReference>
<keyword evidence="2 5" id="KW-0560">Oxidoreductase</keyword>
<feature type="active site" evidence="4">
    <location>
        <position position="322"/>
    </location>
</feature>
<evidence type="ECO:0000256" key="5">
    <source>
        <dbReference type="RuleBase" id="RU003345"/>
    </source>
</evidence>
<sequence>SLISCPQQEGSGTNLLLTMAALAALAAARKSGRVQQSLLPLLSSVSRSFSSAAQPAFADHEREVQAALEYAKRLPGKLFIGGKWTEAASGRRMSVVDPRTEEVLIDVSEGDAADVDKAVAAARHAFDNGPWPRMTAKERGRLLYRLADAMEAASEELAALETLDNGKPLFYSRVADVPLSIDHFRYYAGWADKIHGRTIPVDGPYMAYTMHEPIGVVGQIIPWNFPLLMAAWKLAPALAAGNTVVLKPAEQTPMTALKLAQLAKAVGIPDGVINVVTGLGPTAGAAIATHRGIDKTAFTGSTEVGRLVARAAADQLKPCTLELGGKSPIIVCPDVDVDKAVADAHMALFFNHGQCCAAGSRVFVHESIYDEFVAKSTEAAQKRKVGDPFHSQSDQGPQVDSDQFSKVLGYIDSGKREGARLMCGGRRAGERGYYVEPTVFADVADHMQIAREEIFGPVQSIMKWGSLQEVVTRANNSPYGLAAGVFSNNVNTVNTLTRALRSGTVWVNCYNLYDGAVPFGGYKESGIGREKGEYALSNYTQVKAVYMPLENPAWR</sequence>
<dbReference type="Pfam" id="PF00171">
    <property type="entry name" value="Aldedh"/>
    <property type="match status" value="1"/>
</dbReference>
<dbReference type="FunFam" id="3.40.309.10:FF:000001">
    <property type="entry name" value="Mitochondrial aldehyde dehydrogenase 2"/>
    <property type="match status" value="1"/>
</dbReference>
<dbReference type="Gene3D" id="3.40.605.10">
    <property type="entry name" value="Aldehyde Dehydrogenase, Chain A, domain 1"/>
    <property type="match status" value="1"/>
</dbReference>
<name>A0AAD3HU33_9CHLO</name>
<evidence type="ECO:0000256" key="3">
    <source>
        <dbReference type="ARBA" id="ARBA00023027"/>
    </source>
</evidence>
<feature type="non-terminal residue" evidence="7">
    <location>
        <position position="555"/>
    </location>
</feature>
<dbReference type="AlphaFoldDB" id="A0AAD3HU33"/>
<dbReference type="Gene3D" id="3.40.309.10">
    <property type="entry name" value="Aldehyde Dehydrogenase, Chain A, domain 2"/>
    <property type="match status" value="1"/>
</dbReference>
<dbReference type="GO" id="GO:0005739">
    <property type="term" value="C:mitochondrion"/>
    <property type="evidence" value="ECO:0007669"/>
    <property type="project" value="UniProtKB-ARBA"/>
</dbReference>